<feature type="transmembrane region" description="Helical" evidence="9">
    <location>
        <begin position="242"/>
        <end position="263"/>
    </location>
</feature>
<evidence type="ECO:0000256" key="3">
    <source>
        <dbReference type="ARBA" id="ARBA00022475"/>
    </source>
</evidence>
<evidence type="ECO:0000256" key="4">
    <source>
        <dbReference type="ARBA" id="ARBA00022692"/>
    </source>
</evidence>
<feature type="transmembrane region" description="Helical" evidence="9">
    <location>
        <begin position="849"/>
        <end position="869"/>
    </location>
</feature>
<dbReference type="Pfam" id="PF00664">
    <property type="entry name" value="ABC_membrane"/>
    <property type="match status" value="1"/>
</dbReference>
<dbReference type="SUPFAM" id="SSF52540">
    <property type="entry name" value="P-loop containing nucleoside triphosphate hydrolases"/>
    <property type="match status" value="2"/>
</dbReference>
<evidence type="ECO:0000256" key="8">
    <source>
        <dbReference type="ARBA" id="ARBA00023136"/>
    </source>
</evidence>
<dbReference type="Gene3D" id="3.40.50.300">
    <property type="entry name" value="P-loop containing nucleotide triphosphate hydrolases"/>
    <property type="match status" value="2"/>
</dbReference>
<feature type="transmembrane region" description="Helical" evidence="9">
    <location>
        <begin position="30"/>
        <end position="48"/>
    </location>
</feature>
<dbReference type="SUPFAM" id="SSF90123">
    <property type="entry name" value="ABC transporter transmembrane region"/>
    <property type="match status" value="1"/>
</dbReference>
<feature type="transmembrane region" description="Helical" evidence="9">
    <location>
        <begin position="124"/>
        <end position="144"/>
    </location>
</feature>
<dbReference type="PANTHER" id="PTHR24223">
    <property type="entry name" value="ATP-BINDING CASSETTE SUB-FAMILY C"/>
    <property type="match status" value="1"/>
</dbReference>
<dbReference type="SMART" id="SM00382">
    <property type="entry name" value="AAA"/>
    <property type="match status" value="2"/>
</dbReference>
<feature type="domain" description="ABC transporter" evidence="10">
    <location>
        <begin position="944"/>
        <end position="1172"/>
    </location>
</feature>
<dbReference type="EMBL" id="SPUK01000004">
    <property type="protein sequence ID" value="TQV98201.1"/>
    <property type="molecule type" value="Genomic_DNA"/>
</dbReference>
<evidence type="ECO:0000313" key="13">
    <source>
        <dbReference type="Proteomes" id="UP000315783"/>
    </source>
</evidence>
<dbReference type="CDD" id="cd18580">
    <property type="entry name" value="ABC_6TM_ABCC_D2"/>
    <property type="match status" value="1"/>
</dbReference>
<keyword evidence="7 9" id="KW-1133">Transmembrane helix</keyword>
<evidence type="ECO:0000256" key="5">
    <source>
        <dbReference type="ARBA" id="ARBA00022741"/>
    </source>
</evidence>
<dbReference type="PANTHER" id="PTHR24223:SF399">
    <property type="entry name" value="ABC TRANSPORTER ATNG"/>
    <property type="match status" value="1"/>
</dbReference>
<dbReference type="PROSITE" id="PS50929">
    <property type="entry name" value="ABC_TM1F"/>
    <property type="match status" value="1"/>
</dbReference>
<dbReference type="STRING" id="43265.A0A545V8Z4"/>
<name>A0A545V8Z4_9HYPO</name>
<keyword evidence="8 9" id="KW-0472">Membrane</keyword>
<feature type="transmembrane region" description="Helical" evidence="9">
    <location>
        <begin position="742"/>
        <end position="761"/>
    </location>
</feature>
<dbReference type="Pfam" id="PF00005">
    <property type="entry name" value="ABC_tran"/>
    <property type="match status" value="2"/>
</dbReference>
<dbReference type="InterPro" id="IPR056227">
    <property type="entry name" value="TMD0_ABC"/>
</dbReference>
<evidence type="ECO:0000256" key="7">
    <source>
        <dbReference type="ARBA" id="ARBA00022989"/>
    </source>
</evidence>
<keyword evidence="2" id="KW-0813">Transport</keyword>
<feature type="domain" description="ABC transmembrane type-1" evidence="11">
    <location>
        <begin position="622"/>
        <end position="872"/>
    </location>
</feature>
<dbReference type="InterPro" id="IPR003439">
    <property type="entry name" value="ABC_transporter-like_ATP-bd"/>
</dbReference>
<dbReference type="Pfam" id="PF24357">
    <property type="entry name" value="TMD0_ABC"/>
    <property type="match status" value="1"/>
</dbReference>
<dbReference type="Gene3D" id="1.20.1560.10">
    <property type="entry name" value="ABC transporter type 1, transmembrane domain"/>
    <property type="match status" value="1"/>
</dbReference>
<feature type="domain" description="ABC transporter" evidence="10">
    <location>
        <begin position="354"/>
        <end position="580"/>
    </location>
</feature>
<dbReference type="InterPro" id="IPR027417">
    <property type="entry name" value="P-loop_NTPase"/>
</dbReference>
<feature type="transmembrane region" description="Helical" evidence="9">
    <location>
        <begin position="621"/>
        <end position="644"/>
    </location>
</feature>
<dbReference type="GO" id="GO:0005524">
    <property type="term" value="F:ATP binding"/>
    <property type="evidence" value="ECO:0007669"/>
    <property type="project" value="UniProtKB-KW"/>
</dbReference>
<feature type="transmembrane region" description="Helical" evidence="9">
    <location>
        <begin position="664"/>
        <end position="692"/>
    </location>
</feature>
<evidence type="ECO:0000256" key="2">
    <source>
        <dbReference type="ARBA" id="ARBA00022448"/>
    </source>
</evidence>
<reference evidence="12 13" key="1">
    <citation type="journal article" date="2019" name="Appl. Microbiol. Biotechnol.">
        <title>Genome sequence of Isaria javanica and comparative genome analysis insights into family S53 peptidase evolution in fungal entomopathogens.</title>
        <authorList>
            <person name="Lin R."/>
            <person name="Zhang X."/>
            <person name="Xin B."/>
            <person name="Zou M."/>
            <person name="Gao Y."/>
            <person name="Qin F."/>
            <person name="Hu Q."/>
            <person name="Xie B."/>
            <person name="Cheng X."/>
        </authorList>
    </citation>
    <scope>NUCLEOTIDE SEQUENCE [LARGE SCALE GENOMIC DNA]</scope>
    <source>
        <strain evidence="12 13">IJ1G</strain>
    </source>
</reference>
<dbReference type="InterPro" id="IPR017871">
    <property type="entry name" value="ABC_transporter-like_CS"/>
</dbReference>
<dbReference type="PROSITE" id="PS00211">
    <property type="entry name" value="ABC_TRANSPORTER_1"/>
    <property type="match status" value="2"/>
</dbReference>
<feature type="transmembrane region" description="Helical" evidence="9">
    <location>
        <begin position="156"/>
        <end position="176"/>
    </location>
</feature>
<dbReference type="Proteomes" id="UP000315783">
    <property type="component" value="Unassembled WGS sequence"/>
</dbReference>
<feature type="transmembrane region" description="Helical" evidence="9">
    <location>
        <begin position="767"/>
        <end position="785"/>
    </location>
</feature>
<comment type="subcellular location">
    <subcellularLocation>
        <location evidence="1">Cell membrane</location>
        <topology evidence="1">Multi-pass membrane protein</topology>
    </subcellularLocation>
</comment>
<evidence type="ECO:0000256" key="6">
    <source>
        <dbReference type="ARBA" id="ARBA00022840"/>
    </source>
</evidence>
<keyword evidence="4 9" id="KW-0812">Transmembrane</keyword>
<feature type="transmembrane region" description="Helical" evidence="9">
    <location>
        <begin position="60"/>
        <end position="79"/>
    </location>
</feature>
<organism evidence="12 13">
    <name type="scientific">Cordyceps javanica</name>
    <dbReference type="NCBI Taxonomy" id="43265"/>
    <lineage>
        <taxon>Eukaryota</taxon>
        <taxon>Fungi</taxon>
        <taxon>Dikarya</taxon>
        <taxon>Ascomycota</taxon>
        <taxon>Pezizomycotina</taxon>
        <taxon>Sordariomycetes</taxon>
        <taxon>Hypocreomycetidae</taxon>
        <taxon>Hypocreales</taxon>
        <taxon>Cordycipitaceae</taxon>
        <taxon>Cordyceps</taxon>
    </lineage>
</organism>
<evidence type="ECO:0000259" key="10">
    <source>
        <dbReference type="PROSITE" id="PS50893"/>
    </source>
</evidence>
<dbReference type="InterPro" id="IPR011527">
    <property type="entry name" value="ABC1_TM_dom"/>
</dbReference>
<keyword evidence="5" id="KW-0547">Nucleotide-binding</keyword>
<feature type="transmembrane region" description="Helical" evidence="9">
    <location>
        <begin position="197"/>
        <end position="216"/>
    </location>
</feature>
<protein>
    <submittedName>
        <fullName evidence="12">ABC multidrug transporter</fullName>
    </submittedName>
</protein>
<keyword evidence="13" id="KW-1185">Reference proteome</keyword>
<dbReference type="PROSITE" id="PS50893">
    <property type="entry name" value="ABC_TRANSPORTER_2"/>
    <property type="match status" value="2"/>
</dbReference>
<dbReference type="InterPro" id="IPR036640">
    <property type="entry name" value="ABC1_TM_sf"/>
</dbReference>
<dbReference type="InterPro" id="IPR050173">
    <property type="entry name" value="ABC_transporter_C-like"/>
</dbReference>
<evidence type="ECO:0000259" key="11">
    <source>
        <dbReference type="PROSITE" id="PS50929"/>
    </source>
</evidence>
<dbReference type="InterPro" id="IPR044726">
    <property type="entry name" value="ABCC_6TM_D2"/>
</dbReference>
<dbReference type="InterPro" id="IPR003593">
    <property type="entry name" value="AAA+_ATPase"/>
</dbReference>
<accession>A0A545V8Z4</accession>
<dbReference type="AlphaFoldDB" id="A0A545V8Z4"/>
<proteinExistence type="predicted"/>
<evidence type="ECO:0000313" key="12">
    <source>
        <dbReference type="EMBL" id="TQV98201.1"/>
    </source>
</evidence>
<evidence type="ECO:0000256" key="9">
    <source>
        <dbReference type="SAM" id="Phobius"/>
    </source>
</evidence>
<dbReference type="GO" id="GO:0005886">
    <property type="term" value="C:plasma membrane"/>
    <property type="evidence" value="ECO:0007669"/>
    <property type="project" value="UniProtKB-SubCell"/>
</dbReference>
<feature type="transmembrane region" description="Helical" evidence="9">
    <location>
        <begin position="881"/>
        <end position="903"/>
    </location>
</feature>
<evidence type="ECO:0000256" key="1">
    <source>
        <dbReference type="ARBA" id="ARBA00004651"/>
    </source>
</evidence>
<keyword evidence="3" id="KW-1003">Cell membrane</keyword>
<comment type="caution">
    <text evidence="12">The sequence shown here is derived from an EMBL/GenBank/DDBJ whole genome shotgun (WGS) entry which is preliminary data.</text>
</comment>
<keyword evidence="6" id="KW-0067">ATP-binding</keyword>
<dbReference type="GO" id="GO:0016887">
    <property type="term" value="F:ATP hydrolysis activity"/>
    <property type="evidence" value="ECO:0007669"/>
    <property type="project" value="InterPro"/>
</dbReference>
<gene>
    <name evidence="12" type="ORF">IF1G_03944</name>
</gene>
<feature type="transmembrane region" description="Helical" evidence="9">
    <location>
        <begin position="91"/>
        <end position="112"/>
    </location>
</feature>
<sequence length="1172" mass="128845">MASHMDSHFGPQLAGHFDFTLLFEQTIFEIAPNSLLVLATPYFLKTFASRPTTPMRGPLFCAKMFFGALLVAFYITKAVLSQRASEYYSEASVACSVMSIIASICAFVILYIAHACRRTPSTFISLFFSLTILLDITLARSYYLRHRMGLVSMNPIAVTQTVIVLLKLWLVVLEEVPKRRFESKRTASSRLKCDSELGFWGKVMFFSVNSLLLFGYKTEITVEDLHQIDEKLDSRVLFDAFFAHWSNTAFNLSLTPVIVIAGARFWTRSTPTMTAAEIFSTYAIILITSEPLDSLLERAIMWASSYACITRVQNYLSLPEMEDARLVEETKEKGSDLDDKIHRPLPGGSDTVAIRMEAVNVGSDNGRSILNNVSLSIPAGSLVMVRGTVGSGKSIFLQAILGEIKPIKGSISVLSKDISFAAQNPWIRNQTVRENITGPNTVAESVYEEIIYCCALDADIAEFPCGSETMTGTDGCNLSGGQKQRLGLARSLCTTASIVILDDVLSALDSPTAATVFDRLLGPGGLLRRRGTTVIMTTNTVELFSAADLILEIMADGTINQQQGEKLHPPLVMEAAPTAAALDKDASSSVPRDTNIKSTASSAATDVGQTRQKRDLGLYAYLFRSAGPLLLSLWIVSIAFASVAEKMPKIFVQIWYTIAPENNTYFAGFVLSACANILITAAATLFYFILIVPELSNELHWRLLSTTVGSTLAWIAQTDTGTSLNRFSQDISVISQQLPISFLQFTFILFNTLVDIGIFAAGAKYTAPIMLMLLFALYGVQYFYLRTSRQLRILDLETSAPLLTLFNETSTGIQHVRAFQWQGQFMDECCRLVDRMQKPYYGLLSVQQWLAFVLDMSTCFIATILIAVSTALPSSTSEASIGLALVNLVSFSVMTSALIRVWVTFETCLGGLARIRTFCATTPQETDAPADTGVPEQWPMSGRIDIESVSASYTYEDGTVHQALSNVSIVIKHGEKVCISGRTGSGKSSLFLALLRMIEFSGTIRIDGRDISTIPREVLRSRITTLTQDGVEVDQSVRFNMYPFDENKPTDDAILEMLNLVGLGPHVLSQGGIDAKMSSMKFSSGQKQLFFIARGVLHHKNARTNIVMMDEATSSIDSIFDEQIQKLMHEQLKDCTLILISHRLHSLGTVDMVVKLDAGSIADVKKCTPASA</sequence>
<dbReference type="GO" id="GO:0140359">
    <property type="term" value="F:ABC-type transporter activity"/>
    <property type="evidence" value="ECO:0007669"/>
    <property type="project" value="InterPro"/>
</dbReference>